<keyword evidence="7" id="KW-0159">Chromosome partition</keyword>
<dbReference type="GO" id="GO:0051301">
    <property type="term" value="P:cell division"/>
    <property type="evidence" value="ECO:0007669"/>
    <property type="project" value="UniProtKB-KW"/>
</dbReference>
<dbReference type="GO" id="GO:0009793">
    <property type="term" value="P:embryo development ending in seed dormancy"/>
    <property type="evidence" value="ECO:0007669"/>
    <property type="project" value="UniProtKB-ARBA"/>
</dbReference>
<comment type="subcellular location">
    <subcellularLocation>
        <location evidence="2">Chromosome</location>
    </subcellularLocation>
    <subcellularLocation>
        <location evidence="1">Nucleus</location>
    </subcellularLocation>
</comment>
<keyword evidence="4" id="KW-0158">Chromosome</keyword>
<proteinExistence type="inferred from homology"/>
<feature type="region of interest" description="Disordered" evidence="13">
    <location>
        <begin position="67"/>
        <end position="92"/>
    </location>
</feature>
<dbReference type="AlphaFoldDB" id="A0A6D2IMN6"/>
<dbReference type="InterPro" id="IPR039874">
    <property type="entry name" value="WAPL"/>
</dbReference>
<comment type="subunit">
    <text evidence="12">Interacts with the cohesin complex throughout the cell cycle.</text>
</comment>
<comment type="caution">
    <text evidence="15">The sequence shown here is derived from an EMBL/GenBank/DDBJ whole genome shotgun (WGS) entry which is preliminary data.</text>
</comment>
<keyword evidence="5" id="KW-0132">Cell division</keyword>
<name>A0A6D2IMN6_9BRAS</name>
<evidence type="ECO:0000256" key="12">
    <source>
        <dbReference type="ARBA" id="ARBA00062327"/>
    </source>
</evidence>
<feature type="compositionally biased region" description="Polar residues" evidence="13">
    <location>
        <begin position="593"/>
        <end position="608"/>
    </location>
</feature>
<dbReference type="GO" id="GO:0010789">
    <property type="term" value="P:meiotic sister chromatid cohesion involved in meiosis I"/>
    <property type="evidence" value="ECO:0007669"/>
    <property type="project" value="UniProtKB-ARBA"/>
</dbReference>
<feature type="domain" description="Wings apart-like protein C-terminal" evidence="14">
    <location>
        <begin position="95"/>
        <end position="412"/>
    </location>
</feature>
<organism evidence="15 16">
    <name type="scientific">Microthlaspi erraticum</name>
    <dbReference type="NCBI Taxonomy" id="1685480"/>
    <lineage>
        <taxon>Eukaryota</taxon>
        <taxon>Viridiplantae</taxon>
        <taxon>Streptophyta</taxon>
        <taxon>Embryophyta</taxon>
        <taxon>Tracheophyta</taxon>
        <taxon>Spermatophyta</taxon>
        <taxon>Magnoliopsida</taxon>
        <taxon>eudicotyledons</taxon>
        <taxon>Gunneridae</taxon>
        <taxon>Pentapetalae</taxon>
        <taxon>rosids</taxon>
        <taxon>malvids</taxon>
        <taxon>Brassicales</taxon>
        <taxon>Brassicaceae</taxon>
        <taxon>Coluteocarpeae</taxon>
        <taxon>Microthlaspi</taxon>
    </lineage>
</organism>
<comment type="similarity">
    <text evidence="3">Belongs to the WAPL family.</text>
</comment>
<dbReference type="InterPro" id="IPR022771">
    <property type="entry name" value="WAPL_C"/>
</dbReference>
<feature type="domain" description="Wings apart-like protein C-terminal" evidence="14">
    <location>
        <begin position="591"/>
        <end position="723"/>
    </location>
</feature>
<dbReference type="GO" id="GO:0007064">
    <property type="term" value="P:mitotic sister chromatid cohesion"/>
    <property type="evidence" value="ECO:0007669"/>
    <property type="project" value="UniProtKB-ARBA"/>
</dbReference>
<evidence type="ECO:0000256" key="8">
    <source>
        <dbReference type="ARBA" id="ARBA00023242"/>
    </source>
</evidence>
<keyword evidence="6" id="KW-0498">Mitosis</keyword>
<evidence type="ECO:0000256" key="9">
    <source>
        <dbReference type="ARBA" id="ARBA00023254"/>
    </source>
</evidence>
<evidence type="ECO:0000256" key="11">
    <source>
        <dbReference type="ARBA" id="ARBA00059421"/>
    </source>
</evidence>
<dbReference type="Pfam" id="PF07814">
    <property type="entry name" value="WAPL"/>
    <property type="match status" value="2"/>
</dbReference>
<dbReference type="GO" id="GO:0000070">
    <property type="term" value="P:mitotic sister chromatid segregation"/>
    <property type="evidence" value="ECO:0007669"/>
    <property type="project" value="UniProtKB-ARBA"/>
</dbReference>
<dbReference type="GO" id="GO:0005694">
    <property type="term" value="C:chromosome"/>
    <property type="evidence" value="ECO:0007669"/>
    <property type="project" value="UniProtKB-SubCell"/>
</dbReference>
<evidence type="ECO:0000313" key="15">
    <source>
        <dbReference type="EMBL" id="CAA7029656.1"/>
    </source>
</evidence>
<keyword evidence="16" id="KW-1185">Reference proteome</keyword>
<keyword evidence="10" id="KW-0131">Cell cycle</keyword>
<reference evidence="15" key="1">
    <citation type="submission" date="2020-01" db="EMBL/GenBank/DDBJ databases">
        <authorList>
            <person name="Mishra B."/>
        </authorList>
    </citation>
    <scope>NUCLEOTIDE SEQUENCE [LARGE SCALE GENOMIC DNA]</scope>
</reference>
<dbReference type="FunFam" id="1.25.10.10:FF:000417">
    <property type="entry name" value="Wings apart-like protein-like isoform A"/>
    <property type="match status" value="1"/>
</dbReference>
<evidence type="ECO:0000256" key="10">
    <source>
        <dbReference type="ARBA" id="ARBA00023306"/>
    </source>
</evidence>
<dbReference type="GO" id="GO:0006281">
    <property type="term" value="P:DNA repair"/>
    <property type="evidence" value="ECO:0007669"/>
    <property type="project" value="UniProtKB-ARBA"/>
</dbReference>
<evidence type="ECO:0000256" key="4">
    <source>
        <dbReference type="ARBA" id="ARBA00022454"/>
    </source>
</evidence>
<sequence>MMERTYGRRKPGMVRTFSDSLTDDVSRVEYLSSSSSPEIEPRDFSGFPFSSQDSSSLWNPSSSRSNFLDDDFSQNGGGGRRAKRPRNGGAFGLTSTLLETQEFGELMENEDEVNFALDGLKKGHQVRIRRGALSSLLSICASQYQRRSLRAQGISQSIIDAILGLSLDDIPSNLAAATLFFVLTADAQDDHFMESPNCIEFLIKLLKPVVSVSAKAKPRNIGSRLLSVIKDVDAARDAASLHDSSSCDVLSRAHEVHASCKEFRLIDGYEIEKMRPELSTKWVALLAMEKACLSKISFDDTSATVKKPGGMMFKEKLRELGGLDAVFDVLMDCHAVMERWVAYDTLSAQDVKDDLNKQSLMLLLKCLKIMENATFLSTENQNHLLRFNKSMGSHGSRLSSTEHIISIIKMLSGLQLRALRNEKQPYPHCANGVIQESISGADCKVNKEVVTITSAAWSITSCSSMRSGSVSKRDQSAFLLDCSGSQSSVTSINDPCTLKTRAGSNTGSFAGRLASLGSGISRSNARTSEVREPSCKKVETFAPLEDSEDPFAFDFEDSGPSKWAVVLGKQKKSKAQKRKKSYRDIEDDHSHQLFSSLEESKQGLNSQEKSSDRDRHIIEEPSSTYDVDQECLCLLSDCLLTAVKVLMNLTNDNPVGCRQVAACRGLESMAELIAGHFPSFTRSPLFSEMEMPGTCHQKDKHLTDQELDLLVAILGLLVNLVEKDGINRSRLAAASVPITTNPEGLEESEQDMIPLLCSIFLTNQGSDDTKEETTTFTLDDEEAVLQSEKEAEKMIVEAYSALLLAFLSTASRSIRNAIRDYLPKRDLAILVPVLDRFVAFHTTLDMIPPETHKAVMEVIESCKLP</sequence>
<dbReference type="Proteomes" id="UP000467841">
    <property type="component" value="Unassembled WGS sequence"/>
</dbReference>
<evidence type="ECO:0000259" key="14">
    <source>
        <dbReference type="Pfam" id="PF07814"/>
    </source>
</evidence>
<evidence type="ECO:0000256" key="1">
    <source>
        <dbReference type="ARBA" id="ARBA00004123"/>
    </source>
</evidence>
<feature type="region of interest" description="Disordered" evidence="13">
    <location>
        <begin position="593"/>
        <end position="616"/>
    </location>
</feature>
<evidence type="ECO:0000256" key="6">
    <source>
        <dbReference type="ARBA" id="ARBA00022776"/>
    </source>
</evidence>
<accession>A0A6D2IMN6</accession>
<dbReference type="FunFam" id="1.25.10.10:FF:000519">
    <property type="entry name" value="WAPL (Wings apart-like protein regulation of heterochromatin) protein"/>
    <property type="match status" value="1"/>
</dbReference>
<dbReference type="PANTHER" id="PTHR22100:SF13">
    <property type="entry name" value="WINGS APART-LIKE PROTEIN HOMOLOG"/>
    <property type="match status" value="1"/>
</dbReference>
<comment type="function">
    <text evidence="11">Regulator of sister chromatid cohesion in meiosis which negatively regulates cohesin association with chromatin, acting as an antagonist of CTF7. Cohesion ensures that chromosome partitioning is accurate in both meiotic and mitotic cells and plays an important role in DNA repair. Essential for the prophase removal of cohesin during meiosis thus determining the timely release of meiotic cohesion. Important for proper spindle attachment and assembly during meiosis. Helps to prevent abnormal centromere association during prophase I in meiocytes. Required for early embryonic patterning. Also involved in chromosome segregation during mitosis.</text>
</comment>
<dbReference type="PANTHER" id="PTHR22100">
    <property type="entry name" value="WINGS APART-LIKE PROTEIN HOMOLOG"/>
    <property type="match status" value="1"/>
</dbReference>
<evidence type="ECO:0000256" key="3">
    <source>
        <dbReference type="ARBA" id="ARBA00006854"/>
    </source>
</evidence>
<evidence type="ECO:0000313" key="16">
    <source>
        <dbReference type="Proteomes" id="UP000467841"/>
    </source>
</evidence>
<dbReference type="InterPro" id="IPR011989">
    <property type="entry name" value="ARM-like"/>
</dbReference>
<dbReference type="GO" id="GO:0005634">
    <property type="term" value="C:nucleus"/>
    <property type="evidence" value="ECO:0007669"/>
    <property type="project" value="UniProtKB-SubCell"/>
</dbReference>
<evidence type="ECO:0000256" key="2">
    <source>
        <dbReference type="ARBA" id="ARBA00004286"/>
    </source>
</evidence>
<dbReference type="OrthoDB" id="78088at2759"/>
<protein>
    <recommendedName>
        <fullName evidence="14">Wings apart-like protein C-terminal domain-containing protein</fullName>
    </recommendedName>
</protein>
<dbReference type="GO" id="GO:0045132">
    <property type="term" value="P:meiotic chromosome segregation"/>
    <property type="evidence" value="ECO:0007669"/>
    <property type="project" value="UniProtKB-ARBA"/>
</dbReference>
<dbReference type="Gene3D" id="1.25.10.10">
    <property type="entry name" value="Leucine-rich Repeat Variant"/>
    <property type="match status" value="2"/>
</dbReference>
<evidence type="ECO:0000256" key="7">
    <source>
        <dbReference type="ARBA" id="ARBA00022829"/>
    </source>
</evidence>
<gene>
    <name evidence="15" type="ORF">MERR_LOCUS16891</name>
</gene>
<dbReference type="EMBL" id="CACVBM020001085">
    <property type="protein sequence ID" value="CAA7029656.1"/>
    <property type="molecule type" value="Genomic_DNA"/>
</dbReference>
<keyword evidence="9" id="KW-0469">Meiosis</keyword>
<evidence type="ECO:0000256" key="5">
    <source>
        <dbReference type="ARBA" id="ARBA00022618"/>
    </source>
</evidence>
<keyword evidence="8" id="KW-0539">Nucleus</keyword>
<evidence type="ECO:0000256" key="13">
    <source>
        <dbReference type="SAM" id="MobiDB-lite"/>
    </source>
</evidence>